<organism evidence="1 2">
    <name type="scientific">Clitoria ternatea</name>
    <name type="common">Butterfly pea</name>
    <dbReference type="NCBI Taxonomy" id="43366"/>
    <lineage>
        <taxon>Eukaryota</taxon>
        <taxon>Viridiplantae</taxon>
        <taxon>Streptophyta</taxon>
        <taxon>Embryophyta</taxon>
        <taxon>Tracheophyta</taxon>
        <taxon>Spermatophyta</taxon>
        <taxon>Magnoliopsida</taxon>
        <taxon>eudicotyledons</taxon>
        <taxon>Gunneridae</taxon>
        <taxon>Pentapetalae</taxon>
        <taxon>rosids</taxon>
        <taxon>fabids</taxon>
        <taxon>Fabales</taxon>
        <taxon>Fabaceae</taxon>
        <taxon>Papilionoideae</taxon>
        <taxon>50 kb inversion clade</taxon>
        <taxon>NPAAA clade</taxon>
        <taxon>indigoferoid/millettioid clade</taxon>
        <taxon>Phaseoleae</taxon>
        <taxon>Clitoria</taxon>
    </lineage>
</organism>
<reference evidence="1 2" key="1">
    <citation type="submission" date="2024-01" db="EMBL/GenBank/DDBJ databases">
        <title>The genomes of 5 underutilized Papilionoideae crops provide insights into root nodulation and disease resistance.</title>
        <authorList>
            <person name="Yuan L."/>
        </authorList>
    </citation>
    <scope>NUCLEOTIDE SEQUENCE [LARGE SCALE GENOMIC DNA]</scope>
    <source>
        <strain evidence="1">LY-2023</strain>
        <tissue evidence="1">Leaf</tissue>
    </source>
</reference>
<protein>
    <submittedName>
        <fullName evidence="1">Uncharacterized protein</fullName>
    </submittedName>
</protein>
<proteinExistence type="predicted"/>
<dbReference type="AlphaFoldDB" id="A0AAN9K2A9"/>
<evidence type="ECO:0000313" key="2">
    <source>
        <dbReference type="Proteomes" id="UP001359559"/>
    </source>
</evidence>
<keyword evidence="2" id="KW-1185">Reference proteome</keyword>
<comment type="caution">
    <text evidence="1">The sequence shown here is derived from an EMBL/GenBank/DDBJ whole genome shotgun (WGS) entry which is preliminary data.</text>
</comment>
<evidence type="ECO:0000313" key="1">
    <source>
        <dbReference type="EMBL" id="KAK7309940.1"/>
    </source>
</evidence>
<sequence length="103" mass="12007">MNDLSLSHRRQVTQLPSFSFIPAAPSLRFHFSFNSHKSKLELLLSSSRFVWQPWLLGGMLQLLKFKSVGDYFPCVGSPGYRWGFEFLQFQGLFRSHCEYWAAL</sequence>
<dbReference type="EMBL" id="JAYKXN010000002">
    <property type="protein sequence ID" value="KAK7309940.1"/>
    <property type="molecule type" value="Genomic_DNA"/>
</dbReference>
<accession>A0AAN9K2A9</accession>
<name>A0AAN9K2A9_CLITE</name>
<gene>
    <name evidence="1" type="ORF">RJT34_07088</name>
</gene>
<dbReference type="Proteomes" id="UP001359559">
    <property type="component" value="Unassembled WGS sequence"/>
</dbReference>